<comment type="function">
    <text evidence="13">Receptor for angiotensin II, a vasoconstricting peptide, which acts as a key regulator of blood pressure and sodium retention by the kidney. The activated receptor in turn couples to G-alpha proteins G(q) and thus activates phospholipase C and increases the cytosolic Ca(2+) concentrations, which in turn triggers cellular responses such as stimulation of protein kinase C.</text>
</comment>
<dbReference type="AlphaFoldDB" id="W5NLK2"/>
<dbReference type="InterPro" id="IPR050119">
    <property type="entry name" value="CCR1-9-like"/>
</dbReference>
<keyword evidence="5 12" id="KW-0297">G-protein coupled receptor</keyword>
<evidence type="ECO:0000256" key="12">
    <source>
        <dbReference type="RuleBase" id="RU000688"/>
    </source>
</evidence>
<dbReference type="GO" id="GO:0007186">
    <property type="term" value="P:G protein-coupled receptor signaling pathway"/>
    <property type="evidence" value="ECO:0000318"/>
    <property type="project" value="GO_Central"/>
</dbReference>
<dbReference type="InterPro" id="IPR017452">
    <property type="entry name" value="GPCR_Rhodpsn_7TM"/>
</dbReference>
<dbReference type="eggNOG" id="KOG3656">
    <property type="taxonomic scope" value="Eukaryota"/>
</dbReference>
<feature type="transmembrane region" description="Helical" evidence="13">
    <location>
        <begin position="188"/>
        <end position="215"/>
    </location>
</feature>
<proteinExistence type="inferred from homology"/>
<dbReference type="HOGENOM" id="CLU_009579_8_3_1"/>
<feature type="transmembrane region" description="Helical" evidence="13">
    <location>
        <begin position="92"/>
        <end position="118"/>
    </location>
</feature>
<evidence type="ECO:0000256" key="9">
    <source>
        <dbReference type="ARBA" id="ARBA00023180"/>
    </source>
</evidence>
<dbReference type="OMA" id="QVFHFMQ"/>
<keyword evidence="10 12" id="KW-0807">Transducer</keyword>
<evidence type="ECO:0000256" key="5">
    <source>
        <dbReference type="ARBA" id="ARBA00023040"/>
    </source>
</evidence>
<dbReference type="STRING" id="7918.ENSLOCP00000021511"/>
<dbReference type="Pfam" id="PF00001">
    <property type="entry name" value="7tm_1"/>
    <property type="match status" value="1"/>
</dbReference>
<dbReference type="PANTHER" id="PTHR10489:SF952">
    <property type="entry name" value="TYPE-2 ANGIOTENSIN II RECEPTOR"/>
    <property type="match status" value="1"/>
</dbReference>
<dbReference type="SMART" id="SM01381">
    <property type="entry name" value="7TM_GPCR_Srsx"/>
    <property type="match status" value="1"/>
</dbReference>
<dbReference type="Gene3D" id="1.20.1070.10">
    <property type="entry name" value="Rhodopsin 7-helix transmembrane proteins"/>
    <property type="match status" value="1"/>
</dbReference>
<dbReference type="Proteomes" id="UP000018468">
    <property type="component" value="Linkage group LG14"/>
</dbReference>
<accession>W5NLK2</accession>
<feature type="transmembrane region" description="Helical" evidence="13">
    <location>
        <begin position="279"/>
        <end position="302"/>
    </location>
</feature>
<keyword evidence="16" id="KW-1185">Reference proteome</keyword>
<dbReference type="PRINTS" id="PR00635">
    <property type="entry name" value="ANGIOTENSN1R"/>
</dbReference>
<keyword evidence="6 13" id="KW-0472">Membrane</keyword>
<dbReference type="FunFam" id="1.20.1070.10:FF:000088">
    <property type="entry name" value="Angiotensin II receptor type 1"/>
    <property type="match status" value="1"/>
</dbReference>
<evidence type="ECO:0000256" key="8">
    <source>
        <dbReference type="ARBA" id="ARBA00023170"/>
    </source>
</evidence>
<keyword evidence="4 13" id="KW-1133">Transmembrane helix</keyword>
<dbReference type="GeneID" id="102696402"/>
<sequence length="351" mass="39551">MENTTQVPNITVNCTSSGRHAFLFILIPVIYSCNFVIGIVGNGLVVTVIYCYIKLETVASIFILNLALSDLTFLITLPLWATYTALGYHWPFGSFLCKAISGLVTFNLYSSVFFLTCLSIDRYLAIVHPVKSRPKRTIFYARVTCTLIWILAFLMSVPNMCFRDVFFMKDLNLTVCGLLYEPNNTNRILVGMSLMKSILGFLIPFATIITCYCLIGKAILDAYHVQKNKSRNDEVLKMLAAVVAAFFVCWFPHQIFHFMDILVNLNVIQNCKIVDIVDTAMPFTICVAYFNSCLNPILYSFVGNNFRKNLLRLLKCTPPLVVSHPSLSSKTSSISYRGSEILHLTTNKVVL</sequence>
<dbReference type="GO" id="GO:0005886">
    <property type="term" value="C:plasma membrane"/>
    <property type="evidence" value="ECO:0000318"/>
    <property type="project" value="GO_Central"/>
</dbReference>
<dbReference type="OrthoDB" id="8804420at2759"/>
<name>W5NLK2_LEPOC</name>
<dbReference type="Bgee" id="ENSLOCG00000017406">
    <property type="expression patterns" value="Expressed in mesonephros and 9 other cell types or tissues"/>
</dbReference>
<dbReference type="PANTHER" id="PTHR10489">
    <property type="entry name" value="CELL ADHESION MOLECULE"/>
    <property type="match status" value="1"/>
</dbReference>
<evidence type="ECO:0000259" key="14">
    <source>
        <dbReference type="PROSITE" id="PS50262"/>
    </source>
</evidence>
<evidence type="ECO:0000256" key="10">
    <source>
        <dbReference type="ARBA" id="ARBA00023224"/>
    </source>
</evidence>
<comment type="similarity">
    <text evidence="12">Belongs to the G-protein coupled receptor 1 family.</text>
</comment>
<evidence type="ECO:0000256" key="3">
    <source>
        <dbReference type="ARBA" id="ARBA00022692"/>
    </source>
</evidence>
<feature type="domain" description="G-protein coupled receptors family 1 profile" evidence="14">
    <location>
        <begin position="41"/>
        <end position="299"/>
    </location>
</feature>
<feature type="transmembrane region" description="Helical" evidence="13">
    <location>
        <begin position="235"/>
        <end position="259"/>
    </location>
</feature>
<reference evidence="15" key="2">
    <citation type="submission" date="2025-08" db="UniProtKB">
        <authorList>
            <consortium name="Ensembl"/>
        </authorList>
    </citation>
    <scope>IDENTIFICATION</scope>
</reference>
<dbReference type="PRINTS" id="PR00241">
    <property type="entry name" value="ANGIOTENSINR"/>
</dbReference>
<feature type="transmembrane region" description="Helical" evidence="13">
    <location>
        <begin position="20"/>
        <end position="53"/>
    </location>
</feature>
<dbReference type="GO" id="GO:0001596">
    <property type="term" value="F:angiotensin type I receptor activity"/>
    <property type="evidence" value="ECO:0000318"/>
    <property type="project" value="GO_Central"/>
</dbReference>
<keyword evidence="2 13" id="KW-1003">Cell membrane</keyword>
<dbReference type="FunCoup" id="W5NLK2">
    <property type="interactions" value="43"/>
</dbReference>
<comment type="function">
    <text evidence="11">Receptor for angiotensin II, a vasoconstricting peptide, which acts as a key regulator of blood pressure and sodium retention by the kidney. The activated receptor in turn couples to G-alpha proteins G(q) (GNAQ, GNA11, GNA14 or GNA15) and thus activates phospholipase C and increases the cytosolic Ca(2+) concentrations, which in turn triggers cellular responses such as stimulation of protein kinase C.</text>
</comment>
<comment type="subcellular location">
    <subcellularLocation>
        <location evidence="1 13">Cell membrane</location>
        <topology evidence="1 13">Multi-pass membrane protein</topology>
    </subcellularLocation>
</comment>
<reference evidence="16" key="1">
    <citation type="submission" date="2011-12" db="EMBL/GenBank/DDBJ databases">
        <title>The Draft Genome of Lepisosteus oculatus.</title>
        <authorList>
            <consortium name="The Broad Institute Genome Assembly &amp; Analysis Group"/>
            <consortium name="Computational R&amp;D Group"/>
            <consortium name="and Sequencing Platform"/>
            <person name="Di Palma F."/>
            <person name="Alfoldi J."/>
            <person name="Johnson J."/>
            <person name="Berlin A."/>
            <person name="Gnerre S."/>
            <person name="Jaffe D."/>
            <person name="MacCallum I."/>
            <person name="Young S."/>
            <person name="Walker B.J."/>
            <person name="Lander E.S."/>
            <person name="Lindblad-Toh K."/>
        </authorList>
    </citation>
    <scope>NUCLEOTIDE SEQUENCE [LARGE SCALE GENOMIC DNA]</scope>
</reference>
<dbReference type="KEGG" id="loc:102696402"/>
<evidence type="ECO:0000256" key="11">
    <source>
        <dbReference type="ARBA" id="ARBA00046119"/>
    </source>
</evidence>
<feature type="transmembrane region" description="Helical" evidence="13">
    <location>
        <begin position="139"/>
        <end position="157"/>
    </location>
</feature>
<evidence type="ECO:0000256" key="2">
    <source>
        <dbReference type="ARBA" id="ARBA00022475"/>
    </source>
</evidence>
<dbReference type="SUPFAM" id="SSF81321">
    <property type="entry name" value="Family A G protein-coupled receptor-like"/>
    <property type="match status" value="1"/>
</dbReference>
<dbReference type="GO" id="GO:0007204">
    <property type="term" value="P:positive regulation of cytosolic calcium ion concentration"/>
    <property type="evidence" value="ECO:0000318"/>
    <property type="project" value="GO_Central"/>
</dbReference>
<evidence type="ECO:0000256" key="4">
    <source>
        <dbReference type="ARBA" id="ARBA00022989"/>
    </source>
</evidence>
<evidence type="ECO:0000256" key="7">
    <source>
        <dbReference type="ARBA" id="ARBA00023157"/>
    </source>
</evidence>
<dbReference type="Ensembl" id="ENSLOCT00000021548.1">
    <property type="protein sequence ID" value="ENSLOCP00000021511.1"/>
    <property type="gene ID" value="ENSLOCG00000017406.1"/>
</dbReference>
<dbReference type="PROSITE" id="PS50262">
    <property type="entry name" value="G_PROTEIN_RECEP_F1_2"/>
    <property type="match status" value="1"/>
</dbReference>
<dbReference type="InterPro" id="IPR000276">
    <property type="entry name" value="GPCR_Rhodpsn"/>
</dbReference>
<organism evidence="15 16">
    <name type="scientific">Lepisosteus oculatus</name>
    <name type="common">Spotted gar</name>
    <dbReference type="NCBI Taxonomy" id="7918"/>
    <lineage>
        <taxon>Eukaryota</taxon>
        <taxon>Metazoa</taxon>
        <taxon>Chordata</taxon>
        <taxon>Craniata</taxon>
        <taxon>Vertebrata</taxon>
        <taxon>Euteleostomi</taxon>
        <taxon>Actinopterygii</taxon>
        <taxon>Neopterygii</taxon>
        <taxon>Holostei</taxon>
        <taxon>Semionotiformes</taxon>
        <taxon>Lepisosteidae</taxon>
        <taxon>Lepisosteus</taxon>
    </lineage>
</organism>
<keyword evidence="9" id="KW-0325">Glycoprotein</keyword>
<evidence type="ECO:0000256" key="1">
    <source>
        <dbReference type="ARBA" id="ARBA00004651"/>
    </source>
</evidence>
<dbReference type="PRINTS" id="PR00237">
    <property type="entry name" value="GPCRRHODOPSN"/>
</dbReference>
<dbReference type="InterPro" id="IPR000190">
    <property type="entry name" value="ATII_AT1_rcpt"/>
</dbReference>
<dbReference type="GO" id="GO:0006954">
    <property type="term" value="P:inflammatory response"/>
    <property type="evidence" value="ECO:0000318"/>
    <property type="project" value="GO_Central"/>
</dbReference>
<dbReference type="GO" id="GO:0019229">
    <property type="term" value="P:regulation of vasoconstriction"/>
    <property type="evidence" value="ECO:0007669"/>
    <property type="project" value="UniProtKB-UniRule"/>
</dbReference>
<reference evidence="15" key="3">
    <citation type="submission" date="2025-09" db="UniProtKB">
        <authorList>
            <consortium name="Ensembl"/>
        </authorList>
    </citation>
    <scope>IDENTIFICATION</scope>
</reference>
<dbReference type="InterPro" id="IPR000248">
    <property type="entry name" value="ATII_rcpt"/>
</dbReference>
<dbReference type="GO" id="GO:0004945">
    <property type="term" value="F:angiotensin type II receptor activity"/>
    <property type="evidence" value="ECO:0007669"/>
    <property type="project" value="UniProtKB-UniRule"/>
</dbReference>
<dbReference type="GeneTree" id="ENSGT01130000278303"/>
<evidence type="ECO:0000256" key="6">
    <source>
        <dbReference type="ARBA" id="ARBA00023136"/>
    </source>
</evidence>
<evidence type="ECO:0000313" key="16">
    <source>
        <dbReference type="Proteomes" id="UP000018468"/>
    </source>
</evidence>
<dbReference type="EMBL" id="AHAT01015276">
    <property type="status" value="NOT_ANNOTATED_CDS"/>
    <property type="molecule type" value="Genomic_DNA"/>
</dbReference>
<protein>
    <recommendedName>
        <fullName evidence="13">Type-1 angiotensin II receptor</fullName>
    </recommendedName>
</protein>
<keyword evidence="7" id="KW-1015">Disulfide bond</keyword>
<keyword evidence="3 12" id="KW-0812">Transmembrane</keyword>
<keyword evidence="8 12" id="KW-0675">Receptor</keyword>
<feature type="transmembrane region" description="Helical" evidence="13">
    <location>
        <begin position="60"/>
        <end position="80"/>
    </location>
</feature>
<evidence type="ECO:0000256" key="13">
    <source>
        <dbReference type="RuleBase" id="RU368058"/>
    </source>
</evidence>
<dbReference type="PROSITE" id="PS00237">
    <property type="entry name" value="G_PROTEIN_RECEP_F1_1"/>
    <property type="match status" value="1"/>
</dbReference>
<dbReference type="InParanoid" id="W5NLK2"/>
<evidence type="ECO:0000313" key="15">
    <source>
        <dbReference type="Ensembl" id="ENSLOCP00000021511.1"/>
    </source>
</evidence>